<evidence type="ECO:0000256" key="5">
    <source>
        <dbReference type="ARBA" id="ARBA00022729"/>
    </source>
</evidence>
<dbReference type="InterPro" id="IPR039426">
    <property type="entry name" value="TonB-dep_rcpt-like"/>
</dbReference>
<dbReference type="GO" id="GO:0009279">
    <property type="term" value="C:cell outer membrane"/>
    <property type="evidence" value="ECO:0007669"/>
    <property type="project" value="UniProtKB-SubCell"/>
</dbReference>
<feature type="domain" description="TonB-dependent receptor plug" evidence="12">
    <location>
        <begin position="113"/>
        <end position="215"/>
    </location>
</feature>
<dbReference type="Pfam" id="PF00593">
    <property type="entry name" value="TonB_dep_Rec_b-barrel"/>
    <property type="match status" value="1"/>
</dbReference>
<evidence type="ECO:0000259" key="12">
    <source>
        <dbReference type="Pfam" id="PF07715"/>
    </source>
</evidence>
<keyword evidence="7 10" id="KW-0472">Membrane</keyword>
<keyword evidence="9" id="KW-0998">Cell outer membrane</keyword>
<evidence type="ECO:0000256" key="9">
    <source>
        <dbReference type="ARBA" id="ARBA00023237"/>
    </source>
</evidence>
<dbReference type="InterPro" id="IPR036942">
    <property type="entry name" value="Beta-barrel_TonB_sf"/>
</dbReference>
<dbReference type="InterPro" id="IPR037066">
    <property type="entry name" value="Plug_dom_sf"/>
</dbReference>
<keyword evidence="3" id="KW-1134">Transmembrane beta strand</keyword>
<feature type="domain" description="TonB-dependent receptor-like beta-barrel" evidence="11">
    <location>
        <begin position="310"/>
        <end position="759"/>
    </location>
</feature>
<dbReference type="EMBL" id="CP011859">
    <property type="protein sequence ID" value="AQY21398.1"/>
    <property type="molecule type" value="Genomic_DNA"/>
</dbReference>
<dbReference type="Pfam" id="PF13715">
    <property type="entry name" value="CarbopepD_reg_2"/>
    <property type="match status" value="1"/>
</dbReference>
<evidence type="ECO:0000256" key="4">
    <source>
        <dbReference type="ARBA" id="ARBA00022692"/>
    </source>
</evidence>
<organism evidence="13 14">
    <name type="scientific">Riemerella anatipestifer</name>
    <name type="common">Moraxella anatipestifer</name>
    <dbReference type="NCBI Taxonomy" id="34085"/>
    <lineage>
        <taxon>Bacteria</taxon>
        <taxon>Pseudomonadati</taxon>
        <taxon>Bacteroidota</taxon>
        <taxon>Flavobacteriia</taxon>
        <taxon>Flavobacteriales</taxon>
        <taxon>Weeksellaceae</taxon>
        <taxon>Riemerella</taxon>
    </lineage>
</organism>
<dbReference type="Gene3D" id="2.60.40.1120">
    <property type="entry name" value="Carboxypeptidase-like, regulatory domain"/>
    <property type="match status" value="1"/>
</dbReference>
<dbReference type="InterPro" id="IPR008969">
    <property type="entry name" value="CarboxyPept-like_regulatory"/>
</dbReference>
<dbReference type="GO" id="GO:0044718">
    <property type="term" value="P:siderophore transmembrane transport"/>
    <property type="evidence" value="ECO:0007669"/>
    <property type="project" value="TreeGrafter"/>
</dbReference>
<protein>
    <submittedName>
        <fullName evidence="13">Putative TonB-dependent receptor</fullName>
    </submittedName>
</protein>
<evidence type="ECO:0000256" key="10">
    <source>
        <dbReference type="RuleBase" id="RU003357"/>
    </source>
</evidence>
<sequence length="790" mass="90475">MKSIWIGMMLFFSTVLNAQLYLIEGQVRDLHDNTPLANAKISINGKLITTSDTQGNFNFSYKKGTHHLLITHLDCEPFTKKIILDRNIKINIFLEHHTNEIETVVVHGIHKKSGTAVIKTLEQSFLEQKTTENLGNILSEISGVNSIKTGNNISKPVIQGLYGSRVLVMNNGIKMAEQEWGIEHAPSVDPNAFDHIDVVKGASALKYGGDAIGGVILLESPKYPKKDTLMGKVALSGISNGKGLALNTDITKTWQNGWALRTQGSAKKLGDLETPHYSLQNTGADENAFHFSLQKREYEYGITAKYSFINQNFGIYKGAHISNARNFADAINNGQSYFTGNFGYKIENPKQEVSHHIAKLEAYKRLGKLGKFTLEYAFQQNHRFEYDIRRGAYNDKPATDLLLTTQSLALYHLLERPNWQWETGLSGNYQVNFPDPKTERSRLIPDYHRYDTGAFSIFKYQKNLWKWEAALRYDMNFYDVYKYYLNKDWAAYTQAFQQFVIESKGVKTLVRPKLYYHNISASLGMEYQPTRFLTTKFNLIRNSRSPNIAELFADGLHHAAAIIEKGDMTIKNEETYQAHLSIGIKASVLNGFKLNLNPYYFTSDSFINQTPNGVESTIRGNFPVWQYQQIKAKMYGIDIDSELNITPKLQWNGAMSYVYGQDLTHNEPLILMPPMQIKNALRYDNKGKKPWHIQIENLVVFKQKRFPMRLLSYDVYENNTITKEWLDISTPPAGYQIWNLNAGAKLTRNIQLNLSVNNIFNTTYREYLNRLRFFSDALGRNIIFTCQFNF</sequence>
<evidence type="ECO:0000256" key="1">
    <source>
        <dbReference type="ARBA" id="ARBA00004571"/>
    </source>
</evidence>
<gene>
    <name evidence="13" type="ORF">AB406_0440</name>
</gene>
<keyword evidence="5" id="KW-0732">Signal</keyword>
<keyword evidence="8 13" id="KW-0675">Receptor</keyword>
<dbReference type="SUPFAM" id="SSF49464">
    <property type="entry name" value="Carboxypeptidase regulatory domain-like"/>
    <property type="match status" value="1"/>
</dbReference>
<comment type="similarity">
    <text evidence="10">Belongs to the TonB-dependent receptor family.</text>
</comment>
<dbReference type="Pfam" id="PF07715">
    <property type="entry name" value="Plug"/>
    <property type="match status" value="1"/>
</dbReference>
<accession>A0A1S7DQJ8</accession>
<dbReference type="InterPro" id="IPR000531">
    <property type="entry name" value="Beta-barrel_TonB"/>
</dbReference>
<keyword evidence="6 10" id="KW-0798">TonB box</keyword>
<dbReference type="PANTHER" id="PTHR30069:SF29">
    <property type="entry name" value="HEMOGLOBIN AND HEMOGLOBIN-HAPTOGLOBIN-BINDING PROTEIN 1-RELATED"/>
    <property type="match status" value="1"/>
</dbReference>
<evidence type="ECO:0000256" key="2">
    <source>
        <dbReference type="ARBA" id="ARBA00022448"/>
    </source>
</evidence>
<evidence type="ECO:0000313" key="14">
    <source>
        <dbReference type="Proteomes" id="UP000189883"/>
    </source>
</evidence>
<dbReference type="GO" id="GO:0015344">
    <property type="term" value="F:siderophore uptake transmembrane transporter activity"/>
    <property type="evidence" value="ECO:0007669"/>
    <property type="project" value="TreeGrafter"/>
</dbReference>
<evidence type="ECO:0000256" key="8">
    <source>
        <dbReference type="ARBA" id="ARBA00023170"/>
    </source>
</evidence>
<dbReference type="InterPro" id="IPR012910">
    <property type="entry name" value="Plug_dom"/>
</dbReference>
<dbReference type="Gene3D" id="2.40.170.20">
    <property type="entry name" value="TonB-dependent receptor, beta-barrel domain"/>
    <property type="match status" value="1"/>
</dbReference>
<name>A0A1S7DQJ8_RIEAN</name>
<evidence type="ECO:0000256" key="3">
    <source>
        <dbReference type="ARBA" id="ARBA00022452"/>
    </source>
</evidence>
<evidence type="ECO:0000259" key="11">
    <source>
        <dbReference type="Pfam" id="PF00593"/>
    </source>
</evidence>
<dbReference type="PANTHER" id="PTHR30069">
    <property type="entry name" value="TONB-DEPENDENT OUTER MEMBRANE RECEPTOR"/>
    <property type="match status" value="1"/>
</dbReference>
<evidence type="ECO:0000256" key="6">
    <source>
        <dbReference type="ARBA" id="ARBA00023077"/>
    </source>
</evidence>
<keyword evidence="2" id="KW-0813">Transport</keyword>
<keyword evidence="4" id="KW-0812">Transmembrane</keyword>
<reference evidence="13 14" key="1">
    <citation type="submission" date="2015-06" db="EMBL/GenBank/DDBJ databases">
        <title>R. anatipestifer strain HXb2 is the most virulent strain so far, and the genome sequence would help us uncover the pathogenesis.</title>
        <authorList>
            <person name="Hu Q."/>
            <person name="Qi J."/>
            <person name="Bo H."/>
            <person name="Liu G."/>
            <person name="Tao M."/>
            <person name="Ding Y."/>
            <person name="Xue Y."/>
        </authorList>
    </citation>
    <scope>NUCLEOTIDE SEQUENCE [LARGE SCALE GENOMIC DNA]</scope>
    <source>
        <strain evidence="13 14">HXb2</strain>
    </source>
</reference>
<dbReference type="AlphaFoldDB" id="A0A1S7DQJ8"/>
<dbReference type="Gene3D" id="2.170.130.10">
    <property type="entry name" value="TonB-dependent receptor, plug domain"/>
    <property type="match status" value="1"/>
</dbReference>
<dbReference type="Proteomes" id="UP000189883">
    <property type="component" value="Chromosome"/>
</dbReference>
<dbReference type="SUPFAM" id="SSF56935">
    <property type="entry name" value="Porins"/>
    <property type="match status" value="1"/>
</dbReference>
<evidence type="ECO:0000313" key="13">
    <source>
        <dbReference type="EMBL" id="AQY21398.1"/>
    </source>
</evidence>
<proteinExistence type="inferred from homology"/>
<comment type="subcellular location">
    <subcellularLocation>
        <location evidence="1">Cell outer membrane</location>
        <topology evidence="1">Multi-pass membrane protein</topology>
    </subcellularLocation>
</comment>
<evidence type="ECO:0000256" key="7">
    <source>
        <dbReference type="ARBA" id="ARBA00023136"/>
    </source>
</evidence>